<evidence type="ECO:0000313" key="1">
    <source>
        <dbReference type="EMBL" id="EHC43296.1"/>
    </source>
</evidence>
<protein>
    <submittedName>
        <fullName evidence="1">TcuR protein</fullName>
    </submittedName>
</protein>
<proteinExistence type="predicted"/>
<feature type="non-terminal residue" evidence="1">
    <location>
        <position position="1"/>
    </location>
</feature>
<evidence type="ECO:0000313" key="2">
    <source>
        <dbReference type="Proteomes" id="UP000004642"/>
    </source>
</evidence>
<dbReference type="AlphaFoldDB" id="G5LKW1"/>
<dbReference type="Proteomes" id="UP000004642">
    <property type="component" value="Unassembled WGS sequence"/>
</dbReference>
<gene>
    <name evidence="1" type="ORF">LTSEALA_1066</name>
</gene>
<dbReference type="EMBL" id="AFCJ01000457">
    <property type="protein sequence ID" value="EHC43296.1"/>
    <property type="molecule type" value="Genomic_DNA"/>
</dbReference>
<organism evidence="1 2">
    <name type="scientific">Salmonella enterica subsp. enterica serovar Alachua str. R6-377</name>
    <dbReference type="NCBI Taxonomy" id="913241"/>
    <lineage>
        <taxon>Bacteria</taxon>
        <taxon>Pseudomonadati</taxon>
        <taxon>Pseudomonadota</taxon>
        <taxon>Gammaproteobacteria</taxon>
        <taxon>Enterobacterales</taxon>
        <taxon>Enterobacteriaceae</taxon>
        <taxon>Salmonella</taxon>
    </lineage>
</organism>
<sequence length="80" mass="8548">GVVDARRAQLQPGAAISHLDNDALRVIGVHNPVLSRPNFLVSLSDDELTPAGLAARVVLTKVMRQLVDAGEWPGATLYAY</sequence>
<reference evidence="1 2" key="1">
    <citation type="journal article" date="2011" name="BMC Genomics">
        <title>Genome sequencing reveals diversification of virulence factor content and possible host adaptation in distinct subpopulations of Salmonella enterica.</title>
        <authorList>
            <person name="den Bakker H.C."/>
            <person name="Moreno Switt A.I."/>
            <person name="Govoni G."/>
            <person name="Cummings C.A."/>
            <person name="Ranieri M.L."/>
            <person name="Degoricija L."/>
            <person name="Hoelzer K."/>
            <person name="Rodriguez-Rivera L.D."/>
            <person name="Brown S."/>
            <person name="Bolchacova E."/>
            <person name="Furtado M.R."/>
            <person name="Wiedmann M."/>
        </authorList>
    </citation>
    <scope>NUCLEOTIDE SEQUENCE [LARGE SCALE GENOMIC DNA]</scope>
    <source>
        <strain evidence="1 2">R6-377</strain>
    </source>
</reference>
<accession>G5LKW1</accession>
<name>G5LKW1_SALET</name>
<dbReference type="PATRIC" id="fig|913241.3.peg.832"/>
<comment type="caution">
    <text evidence="1">The sequence shown here is derived from an EMBL/GenBank/DDBJ whole genome shotgun (WGS) entry which is preliminary data.</text>
</comment>